<dbReference type="OrthoDB" id="1652646at2759"/>
<dbReference type="Proteomes" id="UP000027138">
    <property type="component" value="Unassembled WGS sequence"/>
</dbReference>
<name>A0A067K5M0_JATCU</name>
<organism evidence="2 3">
    <name type="scientific">Jatropha curcas</name>
    <name type="common">Barbados nut</name>
    <dbReference type="NCBI Taxonomy" id="180498"/>
    <lineage>
        <taxon>Eukaryota</taxon>
        <taxon>Viridiplantae</taxon>
        <taxon>Streptophyta</taxon>
        <taxon>Embryophyta</taxon>
        <taxon>Tracheophyta</taxon>
        <taxon>Spermatophyta</taxon>
        <taxon>Magnoliopsida</taxon>
        <taxon>eudicotyledons</taxon>
        <taxon>Gunneridae</taxon>
        <taxon>Pentapetalae</taxon>
        <taxon>rosids</taxon>
        <taxon>fabids</taxon>
        <taxon>Malpighiales</taxon>
        <taxon>Euphorbiaceae</taxon>
        <taxon>Crotonoideae</taxon>
        <taxon>Jatropheae</taxon>
        <taxon>Jatropha</taxon>
    </lineage>
</organism>
<sequence length="640" mass="73511">METLGALSDIPTFDGESVPVSRNPLTSGTRSLQLLLLPGTKFPVRYETSRMCGFQAELRHTRRSRMTQFFLREQLRDAAVEMRGAAMDMRAASVLRMPNNEELRDAAVELCDAAVEMRVASVLQGAQLGSAFWDLPDPPMRARVIAAGFGDYAAGLRRTQPRFPPAMRYVRMERWNDYMHTFIFEFGEMTLTAIDYAAIAGLRFTGPVAPLDARYQTATLGAQLVWAYEYRIYPGGPSGDTLTESRRIPRYLAHFHHTYASGEDPEYWRSFLNDRELSDGDAWQSYPGREVAELHTRSRFLMRGYWVDRYYLGERVYDTPVAPAQRRVPHAPPRHMCLLEGMTREDLEEEYRGSSANDFLSIGDFTAYFSSRMHARLPKVLEYTQVPAQRYLEVCQRFGFAWSYIAQLYFERHERDLEIGRVRRHQSRQSNAVSQLQAEVDRLRTRLEVEDSEVTPTYEEMCAVMDHHPEQDETPALPPGPRYDLAEIVTLCPVYLHDGINTDQGLPLEPFLSKVLSMDLDPSWIRASCFLLLNVYAMKNHRPGIGDSRLLTVVRDMQMYYHTVFMMIMGETMCWVRDIALHITNLNVHHHGCPMLLQAWALDKLSMILPVPARLIPTYGPTNFQSRSRGHFDFGDNPTI</sequence>
<protein>
    <recommendedName>
        <fullName evidence="4">Aminotransferase-like plant mobile domain-containing protein</fullName>
    </recommendedName>
</protein>
<feature type="coiled-coil region" evidence="1">
    <location>
        <begin position="426"/>
        <end position="453"/>
    </location>
</feature>
<accession>A0A067K5M0</accession>
<keyword evidence="3" id="KW-1185">Reference proteome</keyword>
<dbReference type="AlphaFoldDB" id="A0A067K5M0"/>
<dbReference type="EMBL" id="KK914621">
    <property type="protein sequence ID" value="KDP31526.1"/>
    <property type="molecule type" value="Genomic_DNA"/>
</dbReference>
<reference evidence="2 3" key="1">
    <citation type="journal article" date="2014" name="PLoS ONE">
        <title>Global Analysis of Gene Expression Profiles in Physic Nut (Jatropha curcas L.) Seedlings Exposed to Salt Stress.</title>
        <authorList>
            <person name="Zhang L."/>
            <person name="Zhang C."/>
            <person name="Wu P."/>
            <person name="Chen Y."/>
            <person name="Li M."/>
            <person name="Jiang H."/>
            <person name="Wu G."/>
        </authorList>
    </citation>
    <scope>NUCLEOTIDE SEQUENCE [LARGE SCALE GENOMIC DNA]</scope>
    <source>
        <strain evidence="3">cv. GZQX0401</strain>
        <tissue evidence="2">Young leaves</tissue>
    </source>
</reference>
<keyword evidence="1" id="KW-0175">Coiled coil</keyword>
<gene>
    <name evidence="2" type="ORF">JCGZ_15412</name>
</gene>
<evidence type="ECO:0000256" key="1">
    <source>
        <dbReference type="SAM" id="Coils"/>
    </source>
</evidence>
<evidence type="ECO:0000313" key="3">
    <source>
        <dbReference type="Proteomes" id="UP000027138"/>
    </source>
</evidence>
<evidence type="ECO:0008006" key="4">
    <source>
        <dbReference type="Google" id="ProtNLM"/>
    </source>
</evidence>
<evidence type="ECO:0000313" key="2">
    <source>
        <dbReference type="EMBL" id="KDP31526.1"/>
    </source>
</evidence>
<proteinExistence type="predicted"/>